<dbReference type="Pfam" id="PF11176">
    <property type="entry name" value="Tma16"/>
    <property type="match status" value="1"/>
</dbReference>
<dbReference type="AlphaFoldDB" id="A0A340XRD4"/>
<proteinExistence type="predicted"/>
<accession>A0A340XRD4</accession>
<dbReference type="PANTHER" id="PTHR13349:SF2">
    <property type="entry name" value="TRANSLATION MACHINERY-ASSOCIATED PROTEIN 16"/>
    <property type="match status" value="1"/>
</dbReference>
<dbReference type="STRING" id="118797.A0A340XRD4"/>
<keyword evidence="2" id="KW-1185">Reference proteome</keyword>
<dbReference type="GO" id="GO:0005634">
    <property type="term" value="C:nucleus"/>
    <property type="evidence" value="ECO:0007669"/>
    <property type="project" value="TreeGrafter"/>
</dbReference>
<organism evidence="2 3">
    <name type="scientific">Lipotes vexillifer</name>
    <name type="common">Yangtze river dolphin</name>
    <dbReference type="NCBI Taxonomy" id="118797"/>
    <lineage>
        <taxon>Eukaryota</taxon>
        <taxon>Metazoa</taxon>
        <taxon>Chordata</taxon>
        <taxon>Craniata</taxon>
        <taxon>Vertebrata</taxon>
        <taxon>Euteleostomi</taxon>
        <taxon>Mammalia</taxon>
        <taxon>Eutheria</taxon>
        <taxon>Laurasiatheria</taxon>
        <taxon>Artiodactyla</taxon>
        <taxon>Whippomorpha</taxon>
        <taxon>Cetacea</taxon>
        <taxon>Odontoceti</taxon>
        <taxon>Lipotidae</taxon>
        <taxon>Lipotes</taxon>
    </lineage>
</organism>
<protein>
    <submittedName>
        <fullName evidence="3">Translation machinery-associated protein 16</fullName>
    </submittedName>
</protein>
<evidence type="ECO:0000313" key="3">
    <source>
        <dbReference type="RefSeq" id="XP_007461605.1"/>
    </source>
</evidence>
<dbReference type="InterPro" id="IPR021346">
    <property type="entry name" value="Tma16"/>
</dbReference>
<dbReference type="OrthoDB" id="270284at2759"/>
<name>A0A340XRD4_LIPVE</name>
<feature type="region of interest" description="Disordered" evidence="1">
    <location>
        <begin position="95"/>
        <end position="126"/>
    </location>
</feature>
<gene>
    <name evidence="3" type="primary">TMA16</name>
</gene>
<dbReference type="RefSeq" id="XP_007461605.1">
    <property type="nucleotide sequence ID" value="XM_007461543.1"/>
</dbReference>
<feature type="compositionally biased region" description="Basic and acidic residues" evidence="1">
    <location>
        <begin position="29"/>
        <end position="38"/>
    </location>
</feature>
<dbReference type="Proteomes" id="UP000265300">
    <property type="component" value="Unplaced"/>
</dbReference>
<sequence>MPKAPKGKSVGQEKKVIHPYSRKAAQITREAHKQEKKEKLKNEKALRLKLIGEKLQWFQNHLDPKKVGYSKRDACELIERYLNSSAVSWSRLSYTTASRPGGAGGTAPERRPSSRPWSESGGSTGAAALRFQIF</sequence>
<dbReference type="PANTHER" id="PTHR13349">
    <property type="entry name" value="TRANSLATION MACHINERY-ASSOCIATED PROTEIN 16"/>
    <property type="match status" value="1"/>
</dbReference>
<dbReference type="GeneID" id="103083788"/>
<feature type="region of interest" description="Disordered" evidence="1">
    <location>
        <begin position="1"/>
        <end position="38"/>
    </location>
</feature>
<dbReference type="CTD" id="55319"/>
<evidence type="ECO:0000313" key="2">
    <source>
        <dbReference type="Proteomes" id="UP000265300"/>
    </source>
</evidence>
<evidence type="ECO:0000256" key="1">
    <source>
        <dbReference type="SAM" id="MobiDB-lite"/>
    </source>
</evidence>
<reference evidence="3" key="1">
    <citation type="submission" date="2025-08" db="UniProtKB">
        <authorList>
            <consortium name="RefSeq"/>
        </authorList>
    </citation>
    <scope>IDENTIFICATION</scope>
</reference>
<dbReference type="InParanoid" id="A0A340XRD4"/>
<dbReference type="KEGG" id="lve:103083788"/>